<evidence type="ECO:0000313" key="4">
    <source>
        <dbReference type="Proteomes" id="UP000265955"/>
    </source>
</evidence>
<reference evidence="4" key="1">
    <citation type="submission" date="2018-09" db="EMBL/GenBank/DDBJ databases">
        <authorList>
            <person name="Zhu H."/>
        </authorList>
    </citation>
    <scope>NUCLEOTIDE SEQUENCE [LARGE SCALE GENOMIC DNA]</scope>
    <source>
        <strain evidence="4">K1R23-30</strain>
    </source>
</reference>
<dbReference type="Gene3D" id="2.50.20.10">
    <property type="entry name" value="Lipoprotein localisation LolA/LolB/LppX"/>
    <property type="match status" value="1"/>
</dbReference>
<sequence>MKRSKLIPGLLVVGALLTSMHALAETSPAEAAKLKSELTPFGAEKAGNKDGTIPAWNGGFTTPIAGDRPGGRRGDPFKDEKPLFSITSKNADQYADKLTDGVKAMLKKYPDSYRVDVYKTHRTAAAPQWVYDNTFKNATRAKIVDGVPRGTYGGIPFPVPKNGEEVMWNHILRWGGESVKYLGNWYVLSSDGRSILVSDTVNDQQFPYYYKDGTQEQFEKGDGNYWLVRITSIGPAIRKGEALLAHENVEPNKLSTWVYMTGQRRVRKLPNACCDAPTPAASGVMTFDEIDTWTGRLDRFDWKVIGKKEMIIPYNGNRFLQPKTDEEVLSKHHYNPDHMRWELHRVWVVEANLKAGQRHQAPKSRYYCDEDTWICVLADRWDANGQLWKTLWTQVIVAPDLPGLLLGSFGFNDLLAGTGFAGVIMNSKSSHVAVQTRRPDSHFTPDALAGESLR</sequence>
<dbReference type="InterPro" id="IPR010752">
    <property type="entry name" value="DUF1329"/>
</dbReference>
<evidence type="ECO:0000313" key="3">
    <source>
        <dbReference type="EMBL" id="RJF96324.1"/>
    </source>
</evidence>
<feature type="region of interest" description="Disordered" evidence="1">
    <location>
        <begin position="435"/>
        <end position="454"/>
    </location>
</feature>
<dbReference type="OrthoDB" id="6751304at2"/>
<evidence type="ECO:0000256" key="1">
    <source>
        <dbReference type="SAM" id="MobiDB-lite"/>
    </source>
</evidence>
<dbReference type="Proteomes" id="UP000265955">
    <property type="component" value="Unassembled WGS sequence"/>
</dbReference>
<feature type="chain" id="PRO_5017234817" evidence="2">
    <location>
        <begin position="25"/>
        <end position="454"/>
    </location>
</feature>
<proteinExistence type="predicted"/>
<protein>
    <submittedName>
        <fullName evidence="3">DUF1329 domain-containing protein</fullName>
    </submittedName>
</protein>
<dbReference type="Pfam" id="PF07044">
    <property type="entry name" value="DUF1329"/>
    <property type="match status" value="1"/>
</dbReference>
<dbReference type="AlphaFoldDB" id="A0A3A3FM94"/>
<keyword evidence="2" id="KW-0732">Signal</keyword>
<name>A0A3A3FM94_9BURK</name>
<keyword evidence="4" id="KW-1185">Reference proteome</keyword>
<dbReference type="RefSeq" id="WP_119771469.1">
    <property type="nucleotide sequence ID" value="NZ_QYUO01000002.1"/>
</dbReference>
<dbReference type="EMBL" id="QYUO01000002">
    <property type="protein sequence ID" value="RJF96324.1"/>
    <property type="molecule type" value="Genomic_DNA"/>
</dbReference>
<gene>
    <name evidence="3" type="ORF">D3871_20630</name>
</gene>
<feature type="signal peptide" evidence="2">
    <location>
        <begin position="1"/>
        <end position="24"/>
    </location>
</feature>
<organism evidence="3 4">
    <name type="scientific">Noviherbaspirillum saxi</name>
    <dbReference type="NCBI Taxonomy" id="2320863"/>
    <lineage>
        <taxon>Bacteria</taxon>
        <taxon>Pseudomonadati</taxon>
        <taxon>Pseudomonadota</taxon>
        <taxon>Betaproteobacteria</taxon>
        <taxon>Burkholderiales</taxon>
        <taxon>Oxalobacteraceae</taxon>
        <taxon>Noviherbaspirillum</taxon>
    </lineage>
</organism>
<dbReference type="CDD" id="cd16329">
    <property type="entry name" value="LolA_like"/>
    <property type="match status" value="1"/>
</dbReference>
<comment type="caution">
    <text evidence="3">The sequence shown here is derived from an EMBL/GenBank/DDBJ whole genome shotgun (WGS) entry which is preliminary data.</text>
</comment>
<accession>A0A3A3FM94</accession>
<evidence type="ECO:0000256" key="2">
    <source>
        <dbReference type="SAM" id="SignalP"/>
    </source>
</evidence>